<dbReference type="PANTHER" id="PTHR47505:SF1">
    <property type="entry name" value="DNA UTILIZATION PROTEIN YHGH"/>
    <property type="match status" value="1"/>
</dbReference>
<name>A0A1F6P9H1_9BACT</name>
<reference evidence="2 3" key="1">
    <citation type="journal article" date="2016" name="Nat. Commun.">
        <title>Thousands of microbial genomes shed light on interconnected biogeochemical processes in an aquifer system.</title>
        <authorList>
            <person name="Anantharaman K."/>
            <person name="Brown C.T."/>
            <person name="Hug L.A."/>
            <person name="Sharon I."/>
            <person name="Castelle C.J."/>
            <person name="Probst A.J."/>
            <person name="Thomas B.C."/>
            <person name="Singh A."/>
            <person name="Wilkins M.J."/>
            <person name="Karaoz U."/>
            <person name="Brodie E.L."/>
            <person name="Williams K.H."/>
            <person name="Hubbard S.S."/>
            <person name="Banfield J.F."/>
        </authorList>
    </citation>
    <scope>NUCLEOTIDE SEQUENCE [LARGE SCALE GENOMIC DNA]</scope>
</reference>
<dbReference type="EMBL" id="MFRA01000005">
    <property type="protein sequence ID" value="OGH92819.1"/>
    <property type="molecule type" value="Genomic_DNA"/>
</dbReference>
<dbReference type="Gene3D" id="3.40.50.2020">
    <property type="match status" value="1"/>
</dbReference>
<dbReference type="PANTHER" id="PTHR47505">
    <property type="entry name" value="DNA UTILIZATION PROTEIN YHGH"/>
    <property type="match status" value="1"/>
</dbReference>
<dbReference type="InterPro" id="IPR000836">
    <property type="entry name" value="PRTase_dom"/>
</dbReference>
<evidence type="ECO:0000313" key="2">
    <source>
        <dbReference type="EMBL" id="OGH92819.1"/>
    </source>
</evidence>
<dbReference type="Proteomes" id="UP000176634">
    <property type="component" value="Unassembled WGS sequence"/>
</dbReference>
<protein>
    <submittedName>
        <fullName evidence="2">Uncharacterized protein</fullName>
    </submittedName>
</protein>
<evidence type="ECO:0000313" key="3">
    <source>
        <dbReference type="Proteomes" id="UP000176634"/>
    </source>
</evidence>
<organism evidence="2 3">
    <name type="scientific">Candidatus Magasanikbacteria bacterium RIFOXYD1_FULL_40_23</name>
    <dbReference type="NCBI Taxonomy" id="1798705"/>
    <lineage>
        <taxon>Bacteria</taxon>
        <taxon>Candidatus Magasanikiibacteriota</taxon>
    </lineage>
</organism>
<accession>A0A1F6P9H1</accession>
<dbReference type="CDD" id="cd06223">
    <property type="entry name" value="PRTases_typeI"/>
    <property type="match status" value="1"/>
</dbReference>
<dbReference type="AlphaFoldDB" id="A0A1F6P9H1"/>
<evidence type="ECO:0000256" key="1">
    <source>
        <dbReference type="ARBA" id="ARBA00008007"/>
    </source>
</evidence>
<dbReference type="InterPro" id="IPR029057">
    <property type="entry name" value="PRTase-like"/>
</dbReference>
<sequence length="215" mass="24651">MSGNVVGWLKDLLFPKFCVSCKQESDWLCETCLQAILNLKDYSSIDNQAVSNLDKITALFDYGENTVSKLIQMFKYNYLIELEDVFRKMIFASRLDFIIKDFVVMPVPLHPRRERERGFNQSEILANLFAEKLGLEINKDLHRAVYTKQQAKLSGVARRDNLKDVFVFRQIDKIVPEKVLLIDDVYTTGATMEECAKALKSVGVKVVWGLVMARG</sequence>
<dbReference type="SUPFAM" id="SSF53271">
    <property type="entry name" value="PRTase-like"/>
    <property type="match status" value="1"/>
</dbReference>
<dbReference type="STRING" id="1798705.A2563_04080"/>
<gene>
    <name evidence="2" type="ORF">A2563_04080</name>
</gene>
<proteinExistence type="inferred from homology"/>
<comment type="similarity">
    <text evidence="1">Belongs to the ComF/GntX family.</text>
</comment>
<comment type="caution">
    <text evidence="2">The sequence shown here is derived from an EMBL/GenBank/DDBJ whole genome shotgun (WGS) entry which is preliminary data.</text>
</comment>
<dbReference type="InterPro" id="IPR051910">
    <property type="entry name" value="ComF/GntX_DNA_util-trans"/>
</dbReference>